<reference evidence="2 3" key="1">
    <citation type="submission" date="2016-10" db="EMBL/GenBank/DDBJ databases">
        <authorList>
            <person name="de Groot N.N."/>
        </authorList>
    </citation>
    <scope>NUCLEOTIDE SEQUENCE [LARGE SCALE GENOMIC DNA]</scope>
    <source>
        <strain evidence="2 3">CGMCC 4.5598</strain>
    </source>
</reference>
<sequence>MNGPGAGVEPSPPLAQLTVTAREEAVRRFGILQPHLEDAIALSEVAHTGKISIRTARRWAARYRRGGLTAFGRRYLDPTLAAFVGEGVVIRYDPRDLAERTTLVDQLLAHRTGLPATARELAPPAPARRRLKIYTEE</sequence>
<feature type="domain" description="Transposase-like Mu C-terminal" evidence="1">
    <location>
        <begin position="63"/>
        <end position="98"/>
    </location>
</feature>
<dbReference type="RefSeq" id="WP_091091818.1">
    <property type="nucleotide sequence ID" value="NZ_FOHX01000018.1"/>
</dbReference>
<evidence type="ECO:0000313" key="3">
    <source>
        <dbReference type="Proteomes" id="UP000199361"/>
    </source>
</evidence>
<dbReference type="InterPro" id="IPR009004">
    <property type="entry name" value="Transposase_Mu_C"/>
</dbReference>
<evidence type="ECO:0000259" key="1">
    <source>
        <dbReference type="Pfam" id="PF09299"/>
    </source>
</evidence>
<dbReference type="GO" id="GO:0043565">
    <property type="term" value="F:sequence-specific DNA binding"/>
    <property type="evidence" value="ECO:0007669"/>
    <property type="project" value="InterPro"/>
</dbReference>
<dbReference type="EMBL" id="FOHX01000018">
    <property type="protein sequence ID" value="SEU40613.1"/>
    <property type="molecule type" value="Genomic_DNA"/>
</dbReference>
<keyword evidence="3" id="KW-1185">Reference proteome</keyword>
<dbReference type="Pfam" id="PF09299">
    <property type="entry name" value="Mu-transpos_C"/>
    <property type="match status" value="1"/>
</dbReference>
<accession>A0A1I0LJY5</accession>
<dbReference type="Proteomes" id="UP000199361">
    <property type="component" value="Unassembled WGS sequence"/>
</dbReference>
<gene>
    <name evidence="2" type="ORF">SAMN05421811_11887</name>
</gene>
<proteinExistence type="predicted"/>
<dbReference type="Gene3D" id="2.30.30.130">
    <property type="entry name" value="Transposase, Mu, C-terminal"/>
    <property type="match status" value="1"/>
</dbReference>
<protein>
    <submittedName>
        <fullName evidence="2">Mu transposase, C-terminal</fullName>
    </submittedName>
</protein>
<name>A0A1I0LJY5_9ACTN</name>
<dbReference type="AlphaFoldDB" id="A0A1I0LJY5"/>
<dbReference type="SUPFAM" id="SSF50610">
    <property type="entry name" value="mu transposase, C-terminal domain"/>
    <property type="match status" value="1"/>
</dbReference>
<dbReference type="InterPro" id="IPR015378">
    <property type="entry name" value="Transposase-like_Mu_C"/>
</dbReference>
<evidence type="ECO:0000313" key="2">
    <source>
        <dbReference type="EMBL" id="SEU40613.1"/>
    </source>
</evidence>
<dbReference type="InterPro" id="IPR010921">
    <property type="entry name" value="Trp_repressor/repl_initiator"/>
</dbReference>
<organism evidence="2 3">
    <name type="scientific">Nonomuraea wenchangensis</name>
    <dbReference type="NCBI Taxonomy" id="568860"/>
    <lineage>
        <taxon>Bacteria</taxon>
        <taxon>Bacillati</taxon>
        <taxon>Actinomycetota</taxon>
        <taxon>Actinomycetes</taxon>
        <taxon>Streptosporangiales</taxon>
        <taxon>Streptosporangiaceae</taxon>
        <taxon>Nonomuraea</taxon>
    </lineage>
</organism>
<dbReference type="SUPFAM" id="SSF48295">
    <property type="entry name" value="TrpR-like"/>
    <property type="match status" value="1"/>
</dbReference>